<proteinExistence type="predicted"/>
<dbReference type="Gene3D" id="3.30.810.10">
    <property type="entry name" value="2-Layer Sandwich"/>
    <property type="match status" value="1"/>
</dbReference>
<dbReference type="InterPro" id="IPR002498">
    <property type="entry name" value="PInositol-4-P-4/5-kinase_core"/>
</dbReference>
<dbReference type="AlphaFoldDB" id="A0AAV0TKU5"/>
<sequence>MRPSETSDVSSGTYLSDLLPDPAPVERVVYPDSHAYNAHQVSGPSKYYFGLVDILQEWTVTKQIERAYKRKMKQLFITLPMHPLDAFENDDARGEIPAHLV</sequence>
<protein>
    <recommendedName>
        <fullName evidence="2">PIPK domain-containing protein</fullName>
    </recommendedName>
</protein>
<feature type="region of interest" description="Disordered" evidence="1">
    <location>
        <begin position="1"/>
        <end position="20"/>
    </location>
</feature>
<name>A0AAV0TKU5_9STRA</name>
<accession>A0AAV0TKU5</accession>
<dbReference type="GO" id="GO:0052742">
    <property type="term" value="F:phosphatidylinositol kinase activity"/>
    <property type="evidence" value="ECO:0007669"/>
    <property type="project" value="InterPro"/>
</dbReference>
<gene>
    <name evidence="3" type="ORF">PDE001_LOCUS2861</name>
</gene>
<comment type="caution">
    <text evidence="3">The sequence shown here is derived from an EMBL/GenBank/DDBJ whole genome shotgun (WGS) entry which is preliminary data.</text>
</comment>
<evidence type="ECO:0000313" key="4">
    <source>
        <dbReference type="Proteomes" id="UP001162029"/>
    </source>
</evidence>
<feature type="domain" description="PIPK" evidence="2">
    <location>
        <begin position="33"/>
        <end position="71"/>
    </location>
</feature>
<evidence type="ECO:0000256" key="1">
    <source>
        <dbReference type="SAM" id="MobiDB-lite"/>
    </source>
</evidence>
<evidence type="ECO:0000259" key="2">
    <source>
        <dbReference type="Pfam" id="PF01504"/>
    </source>
</evidence>
<dbReference type="InterPro" id="IPR027483">
    <property type="entry name" value="PInositol-4-P-4/5-kinase_C_sf"/>
</dbReference>
<dbReference type="Proteomes" id="UP001162029">
    <property type="component" value="Unassembled WGS sequence"/>
</dbReference>
<dbReference type="Pfam" id="PF01504">
    <property type="entry name" value="PIP5K"/>
    <property type="match status" value="1"/>
</dbReference>
<organism evidence="3 4">
    <name type="scientific">Peronospora destructor</name>
    <dbReference type="NCBI Taxonomy" id="86335"/>
    <lineage>
        <taxon>Eukaryota</taxon>
        <taxon>Sar</taxon>
        <taxon>Stramenopiles</taxon>
        <taxon>Oomycota</taxon>
        <taxon>Peronosporomycetes</taxon>
        <taxon>Peronosporales</taxon>
        <taxon>Peronosporaceae</taxon>
        <taxon>Peronospora</taxon>
    </lineage>
</organism>
<dbReference type="GO" id="GO:0046488">
    <property type="term" value="P:phosphatidylinositol metabolic process"/>
    <property type="evidence" value="ECO:0007669"/>
    <property type="project" value="InterPro"/>
</dbReference>
<dbReference type="EMBL" id="CANTFM010000493">
    <property type="protein sequence ID" value="CAI5723249.1"/>
    <property type="molecule type" value="Genomic_DNA"/>
</dbReference>
<evidence type="ECO:0000313" key="3">
    <source>
        <dbReference type="EMBL" id="CAI5723249.1"/>
    </source>
</evidence>
<keyword evidence="4" id="KW-1185">Reference proteome</keyword>
<dbReference type="SUPFAM" id="SSF56104">
    <property type="entry name" value="SAICAR synthase-like"/>
    <property type="match status" value="1"/>
</dbReference>
<reference evidence="3" key="1">
    <citation type="submission" date="2022-12" db="EMBL/GenBank/DDBJ databases">
        <authorList>
            <person name="Webb A."/>
        </authorList>
    </citation>
    <scope>NUCLEOTIDE SEQUENCE</scope>
    <source>
        <strain evidence="3">Pd1</strain>
    </source>
</reference>
<feature type="compositionally biased region" description="Polar residues" evidence="1">
    <location>
        <begin position="1"/>
        <end position="14"/>
    </location>
</feature>